<dbReference type="Gene3D" id="3.30.1300.30">
    <property type="entry name" value="GSPII I/J protein-like"/>
    <property type="match status" value="1"/>
</dbReference>
<evidence type="ECO:0000256" key="1">
    <source>
        <dbReference type="ARBA" id="ARBA00004533"/>
    </source>
</evidence>
<keyword evidence="6" id="KW-0812">Transmembrane</keyword>
<feature type="domain" description="T2SS protein K first SAM-like" evidence="11">
    <location>
        <begin position="102"/>
        <end position="195"/>
    </location>
</feature>
<dbReference type="Pfam" id="PF21687">
    <property type="entry name" value="T2SSK_1st"/>
    <property type="match status" value="1"/>
</dbReference>
<evidence type="ECO:0000256" key="4">
    <source>
        <dbReference type="ARBA" id="ARBA00022475"/>
    </source>
</evidence>
<organism evidence="12">
    <name type="scientific">Geobacter metallireducens</name>
    <dbReference type="NCBI Taxonomy" id="28232"/>
    <lineage>
        <taxon>Bacteria</taxon>
        <taxon>Pseudomonadati</taxon>
        <taxon>Thermodesulfobacteriota</taxon>
        <taxon>Desulfuromonadia</taxon>
        <taxon>Geobacterales</taxon>
        <taxon>Geobacteraceae</taxon>
        <taxon>Geobacter</taxon>
    </lineage>
</organism>
<evidence type="ECO:0000259" key="10">
    <source>
        <dbReference type="Pfam" id="PF03934"/>
    </source>
</evidence>
<dbReference type="SUPFAM" id="SSF81585">
    <property type="entry name" value="PsbU/PolX domain-like"/>
    <property type="match status" value="1"/>
</dbReference>
<dbReference type="InterPro" id="IPR049031">
    <property type="entry name" value="T2SSK_SAM-like_1st"/>
</dbReference>
<dbReference type="InterPro" id="IPR005628">
    <property type="entry name" value="GspK"/>
</dbReference>
<evidence type="ECO:0000256" key="2">
    <source>
        <dbReference type="ARBA" id="ARBA00007246"/>
    </source>
</evidence>
<evidence type="ECO:0000256" key="3">
    <source>
        <dbReference type="ARBA" id="ARBA00022448"/>
    </source>
</evidence>
<dbReference type="GO" id="GO:0009306">
    <property type="term" value="P:protein secretion"/>
    <property type="evidence" value="ECO:0007669"/>
    <property type="project" value="InterPro"/>
</dbReference>
<keyword evidence="5" id="KW-0997">Cell inner membrane</keyword>
<comment type="subcellular location">
    <subcellularLocation>
        <location evidence="1">Cell inner membrane</location>
    </subcellularLocation>
</comment>
<dbReference type="SUPFAM" id="SSF158544">
    <property type="entry name" value="GspK insert domain-like"/>
    <property type="match status" value="1"/>
</dbReference>
<comment type="caution">
    <text evidence="12">The sequence shown here is derived from an EMBL/GenBank/DDBJ whole genome shotgun (WGS) entry which is preliminary data.</text>
</comment>
<keyword evidence="7" id="KW-0653">Protein transport</keyword>
<dbReference type="GO" id="GO:0005886">
    <property type="term" value="C:plasma membrane"/>
    <property type="evidence" value="ECO:0007669"/>
    <property type="project" value="UniProtKB-SubCell"/>
</dbReference>
<dbReference type="EMBL" id="DSOV01000061">
    <property type="protein sequence ID" value="HEN43404.1"/>
    <property type="molecule type" value="Genomic_DNA"/>
</dbReference>
<reference evidence="12" key="1">
    <citation type="journal article" date="2020" name="mSystems">
        <title>Genome- and Community-Level Interaction Insights into Carbon Utilization and Element Cycling Functions of Hydrothermarchaeota in Hydrothermal Sediment.</title>
        <authorList>
            <person name="Zhou Z."/>
            <person name="Liu Y."/>
            <person name="Xu W."/>
            <person name="Pan J."/>
            <person name="Luo Z.H."/>
            <person name="Li M."/>
        </authorList>
    </citation>
    <scope>NUCLEOTIDE SEQUENCE [LARGE SCALE GENOMIC DNA]</scope>
    <source>
        <strain evidence="12">SpSt-349</strain>
    </source>
</reference>
<keyword evidence="8" id="KW-1133">Transmembrane helix</keyword>
<proteinExistence type="inferred from homology"/>
<dbReference type="InterPro" id="IPR049179">
    <property type="entry name" value="T2SSK_SAM-like_2nd"/>
</dbReference>
<evidence type="ECO:0000259" key="11">
    <source>
        <dbReference type="Pfam" id="PF21687"/>
    </source>
</evidence>
<dbReference type="PIRSF" id="PIRSF002786">
    <property type="entry name" value="XcpX"/>
    <property type="match status" value="1"/>
</dbReference>
<dbReference type="NCBIfam" id="NF037980">
    <property type="entry name" value="T2SS_GspK"/>
    <property type="match status" value="1"/>
</dbReference>
<evidence type="ECO:0000313" key="12">
    <source>
        <dbReference type="EMBL" id="HEN43404.1"/>
    </source>
</evidence>
<dbReference type="PANTHER" id="PTHR38831:SF2">
    <property type="entry name" value="TYPE II SECRETION SYSTEM PROTEIN K"/>
    <property type="match status" value="1"/>
</dbReference>
<sequence length="299" mass="32394">MKPLRSEQGFALVLTLVVTALLVAVAAEFIHGVYVDTSLQRNFVNLQQASLMAESGAQGGIALLRSLRQGGDAAALLQALERPLELEDEQGTVSVTIEEENGKLNLNAVSEFHGQARRRLLRLRGLPEGIADAVADWVDPDRDPRPDGAEAPYYQALSAPYLPRDGRFETFGELGLVRGLSPALAQGLSPHATVYGADWAVDINAAPLPVLMALHDDMTEELARAVIERRRQKPFASVGELATVPGMDRIANSPGMQLSVRGSTYRLVARATVGEAVRIVEAVVGLDAAQPTYLYWREY</sequence>
<protein>
    <submittedName>
        <fullName evidence="12">General secretion pathway protein GspK</fullName>
    </submittedName>
</protein>
<keyword evidence="9" id="KW-0472">Membrane</keyword>
<dbReference type="Gene3D" id="1.10.40.60">
    <property type="entry name" value="EpsJ-like"/>
    <property type="match status" value="2"/>
</dbReference>
<evidence type="ECO:0000256" key="6">
    <source>
        <dbReference type="ARBA" id="ARBA00022692"/>
    </source>
</evidence>
<dbReference type="Pfam" id="PF03934">
    <property type="entry name" value="T2SSK"/>
    <property type="match status" value="1"/>
</dbReference>
<dbReference type="InterPro" id="IPR038072">
    <property type="entry name" value="GspK_central_sf"/>
</dbReference>
<keyword evidence="3" id="KW-0813">Transport</keyword>
<feature type="domain" description="T2SS protein K second SAM-like" evidence="10">
    <location>
        <begin position="201"/>
        <end position="260"/>
    </location>
</feature>
<evidence type="ECO:0000256" key="9">
    <source>
        <dbReference type="ARBA" id="ARBA00023136"/>
    </source>
</evidence>
<dbReference type="PANTHER" id="PTHR38831">
    <property type="entry name" value="TYPE II SECRETION SYSTEM PROTEIN K"/>
    <property type="match status" value="1"/>
</dbReference>
<comment type="similarity">
    <text evidence="2">Belongs to the GSP K family.</text>
</comment>
<evidence type="ECO:0000256" key="5">
    <source>
        <dbReference type="ARBA" id="ARBA00022519"/>
    </source>
</evidence>
<accession>A0A831XFK2</accession>
<evidence type="ECO:0000256" key="7">
    <source>
        <dbReference type="ARBA" id="ARBA00022927"/>
    </source>
</evidence>
<keyword evidence="4" id="KW-1003">Cell membrane</keyword>
<dbReference type="AlphaFoldDB" id="A0A831XFK2"/>
<gene>
    <name evidence="12" type="ORF">ENQ87_13730</name>
</gene>
<evidence type="ECO:0000256" key="8">
    <source>
        <dbReference type="ARBA" id="ARBA00022989"/>
    </source>
</evidence>
<name>A0A831XFK2_GEOME</name>